<dbReference type="AlphaFoldDB" id="A0A1G9QL03"/>
<name>A0A1G9QL03_9FIRM</name>
<feature type="chain" id="PRO_5011701678" evidence="4">
    <location>
        <begin position="25"/>
        <end position="562"/>
    </location>
</feature>
<dbReference type="EMBL" id="FNGW01000005">
    <property type="protein sequence ID" value="SDM11679.1"/>
    <property type="molecule type" value="Genomic_DNA"/>
</dbReference>
<dbReference type="Gene3D" id="3.20.20.80">
    <property type="entry name" value="Glycosidases"/>
    <property type="match status" value="1"/>
</dbReference>
<feature type="domain" description="Glycosyl hydrolase-like 10" evidence="5">
    <location>
        <begin position="29"/>
        <end position="338"/>
    </location>
</feature>
<feature type="repeat" description="Cell wall-binding" evidence="3">
    <location>
        <begin position="435"/>
        <end position="455"/>
    </location>
</feature>
<evidence type="ECO:0000256" key="2">
    <source>
        <dbReference type="ARBA" id="ARBA00022737"/>
    </source>
</evidence>
<dbReference type="InterPro" id="IPR017853">
    <property type="entry name" value="GH"/>
</dbReference>
<evidence type="ECO:0000259" key="5">
    <source>
        <dbReference type="Pfam" id="PF02638"/>
    </source>
</evidence>
<dbReference type="Gene3D" id="2.10.270.10">
    <property type="entry name" value="Cholin Binding"/>
    <property type="match status" value="1"/>
</dbReference>
<dbReference type="PROSITE" id="PS51170">
    <property type="entry name" value="CW"/>
    <property type="match status" value="2"/>
</dbReference>
<dbReference type="SUPFAM" id="SSF69360">
    <property type="entry name" value="Cell wall binding repeat"/>
    <property type="match status" value="1"/>
</dbReference>
<evidence type="ECO:0000256" key="1">
    <source>
        <dbReference type="ARBA" id="ARBA00022729"/>
    </source>
</evidence>
<dbReference type="PANTHER" id="PTHR43405">
    <property type="entry name" value="GLYCOSYL HYDROLASE DIGH"/>
    <property type="match status" value="1"/>
</dbReference>
<protein>
    <submittedName>
        <fullName evidence="6">Uncharacterized lipoprotein YddW, UPF0748 family</fullName>
    </submittedName>
</protein>
<feature type="signal peptide" evidence="4">
    <location>
        <begin position="1"/>
        <end position="24"/>
    </location>
</feature>
<evidence type="ECO:0000313" key="7">
    <source>
        <dbReference type="Proteomes" id="UP000199068"/>
    </source>
</evidence>
<dbReference type="InterPro" id="IPR018337">
    <property type="entry name" value="Cell_wall/Cho-bd_repeat"/>
</dbReference>
<dbReference type="STRING" id="1121325.SAMN04515677_105260"/>
<dbReference type="InterPro" id="IPR003790">
    <property type="entry name" value="GHL10"/>
</dbReference>
<evidence type="ECO:0000256" key="3">
    <source>
        <dbReference type="PROSITE-ProRule" id="PRU00591"/>
    </source>
</evidence>
<reference evidence="6 7" key="1">
    <citation type="submission" date="2016-10" db="EMBL/GenBank/DDBJ databases">
        <authorList>
            <person name="de Groot N.N."/>
        </authorList>
    </citation>
    <scope>NUCLEOTIDE SEQUENCE [LARGE SCALE GENOMIC DNA]</scope>
    <source>
        <strain evidence="6 7">DSM 797</strain>
    </source>
</reference>
<dbReference type="SUPFAM" id="SSF51445">
    <property type="entry name" value="(Trans)glycosidases"/>
    <property type="match status" value="1"/>
</dbReference>
<organism evidence="6 7">
    <name type="scientific">Romboutsia lituseburensis DSM 797</name>
    <dbReference type="NCBI Taxonomy" id="1121325"/>
    <lineage>
        <taxon>Bacteria</taxon>
        <taxon>Bacillati</taxon>
        <taxon>Bacillota</taxon>
        <taxon>Clostridia</taxon>
        <taxon>Peptostreptococcales</taxon>
        <taxon>Peptostreptococcaceae</taxon>
        <taxon>Romboutsia</taxon>
    </lineage>
</organism>
<keyword evidence="7" id="KW-1185">Reference proteome</keyword>
<dbReference type="Pfam" id="PF01473">
    <property type="entry name" value="Choline_bind_1"/>
    <property type="match status" value="7"/>
</dbReference>
<keyword evidence="2" id="KW-0677">Repeat</keyword>
<dbReference type="InterPro" id="IPR052177">
    <property type="entry name" value="Divisome_Glycosyl_Hydrolase"/>
</dbReference>
<proteinExistence type="predicted"/>
<dbReference type="Proteomes" id="UP000199068">
    <property type="component" value="Unassembled WGS sequence"/>
</dbReference>
<accession>A0A1G9QL03</accession>
<keyword evidence="6" id="KW-0449">Lipoprotein</keyword>
<evidence type="ECO:0000256" key="4">
    <source>
        <dbReference type="SAM" id="SignalP"/>
    </source>
</evidence>
<dbReference type="PANTHER" id="PTHR43405:SF1">
    <property type="entry name" value="GLYCOSYL HYDROLASE DIGH"/>
    <property type="match status" value="1"/>
</dbReference>
<sequence length="562" mass="64805">MKKVQAIILSLLMIFTTFSVEASASSSEEMRAAWISTVYNMDWPSTKNNQAQQKKEYIDLLDKLKGSGINTVVVQVRPKGDAIYKSSINPWSEYLTGTQGKDPGYDPLPFLIQEAHNRGMEFHAWFNPYRVTTDTTDLNRLSSNHPARKHPDWVLEHNNGKYKALAYNPGLPEVRQHIVDSVSEVVKNYDVDGVHFDDYFYRDGMNDNATYNKYGNGMSKSDWRRENVNSLLREVKASIKNINPNVEFGVSPAGIWRNKSSDATGSDTRGQESYSDHFADTRAWIRQGLVDYVVPQIYWPIGNSAADYSKLVSWWANEVKGSNVDLYIGQGVYKRGQADYSYQDVAGEIKQQVSLNRKYSTIKGSMYFSARDIVNNSQLQNDMKELYSSPSNQPKWIKENNNWYLIKSNGSRASNEWVLVNGKWYRFESSGRMLENQWFKDYNGTWYWLKSGGAMASNEWVSLSGTWYRFESSGRMLEHQWFKDYNGTWYWLKSGGAMASNEWVLVGGKWYRFEPSGRMLENQWFKDYNGWYWLKSGGAMASNETLIINGITYKFLQDGRLV</sequence>
<dbReference type="RefSeq" id="WP_092726331.1">
    <property type="nucleotide sequence ID" value="NZ_FNGW01000005.1"/>
</dbReference>
<evidence type="ECO:0000313" key="6">
    <source>
        <dbReference type="EMBL" id="SDM11679.1"/>
    </source>
</evidence>
<feature type="repeat" description="Cell wall-binding" evidence="3">
    <location>
        <begin position="414"/>
        <end position="433"/>
    </location>
</feature>
<dbReference type="Pfam" id="PF02638">
    <property type="entry name" value="GHL10"/>
    <property type="match status" value="1"/>
</dbReference>
<dbReference type="Gene3D" id="2.20.120.10">
    <property type="entry name" value="Multimodular pneumococcal cell wall endolysin, domain 3"/>
    <property type="match status" value="2"/>
</dbReference>
<keyword evidence="1 4" id="KW-0732">Signal</keyword>
<gene>
    <name evidence="6" type="ORF">SAMN04515677_105260</name>
</gene>